<accession>A0A6M3IHD9</accession>
<dbReference type="AlphaFoldDB" id="A0A6M3IHD9"/>
<reference evidence="1" key="1">
    <citation type="submission" date="2020-03" db="EMBL/GenBank/DDBJ databases">
        <title>The deep terrestrial virosphere.</title>
        <authorList>
            <person name="Holmfeldt K."/>
            <person name="Nilsson E."/>
            <person name="Simone D."/>
            <person name="Lopez-Fernandez M."/>
            <person name="Wu X."/>
            <person name="de Brujin I."/>
            <person name="Lundin D."/>
            <person name="Andersson A."/>
            <person name="Bertilsson S."/>
            <person name="Dopson M."/>
        </authorList>
    </citation>
    <scope>NUCLEOTIDE SEQUENCE</scope>
    <source>
        <strain evidence="1">MM415B01970</strain>
    </source>
</reference>
<organism evidence="1">
    <name type="scientific">viral metagenome</name>
    <dbReference type="NCBI Taxonomy" id="1070528"/>
    <lineage>
        <taxon>unclassified sequences</taxon>
        <taxon>metagenomes</taxon>
        <taxon>organismal metagenomes</taxon>
    </lineage>
</organism>
<evidence type="ECO:0000313" key="1">
    <source>
        <dbReference type="EMBL" id="QJA55892.1"/>
    </source>
</evidence>
<protein>
    <submittedName>
        <fullName evidence="1">Putative tail protein</fullName>
    </submittedName>
</protein>
<proteinExistence type="predicted"/>
<gene>
    <name evidence="1" type="ORF">MM415B01970_0006</name>
</gene>
<name>A0A6M3IHD9_9ZZZZ</name>
<sequence>MAYTATRTTTGFELLYNLMNQPDLGVPRELTPSLAVVKGDMLVLTLNKVAKAAAGAVNVLGVAAESKTAHATTKTTVLVHENPANVYRCTFSDHLDSTATGAGSTTTLVDTALADTANAYVGGTLYIYDGAGKGEVRTISAYNGTTTLTFIEPLYEATGATSKYILIGAAVANEGIADGTIGVDLKDENTIDADATILSEAGPLAVKKVYPVDLMMDVMIRKHRFDV</sequence>
<dbReference type="EMBL" id="MT141188">
    <property type="protein sequence ID" value="QJA55892.1"/>
    <property type="molecule type" value="Genomic_DNA"/>
</dbReference>